<protein>
    <submittedName>
        <fullName evidence="3">Glyoxylase, beta-lactamase superfamily II</fullName>
    </submittedName>
</protein>
<evidence type="ECO:0000313" key="4">
    <source>
        <dbReference type="Proteomes" id="UP000199473"/>
    </source>
</evidence>
<dbReference type="STRING" id="1123062.SAMN02745775_104144"/>
<dbReference type="InterPro" id="IPR036388">
    <property type="entry name" value="WH-like_DNA-bd_sf"/>
</dbReference>
<dbReference type="OrthoDB" id="2971563at2"/>
<dbReference type="AlphaFoldDB" id="A0A1I4ASN5"/>
<evidence type="ECO:0000259" key="2">
    <source>
        <dbReference type="SMART" id="SM00849"/>
    </source>
</evidence>
<sequence>MTIPDGEVSAPRLPDPPPPGEAVAIRTGLLWVRMPLAGPPWHVNCWLLRDGPGWLLVDAGLDRPETRRAWEAILGTHLDGLPVTRVLVTHFHADHVGLAGWMCDRWGAPLLMARSEYLQARLLLLEAPESLLAEQAALGEAAGAPAEYLRHLLGRRPFYRPDVVPLPLRHRRIAAGQVLRVGETDWTLHRGGGHAPEMMLMHDAAQGVLIAADQVLPRISPYVGVFPPEPEADPLSDFLESNRRLLALPEGTLVLPSHGDPFFGLHDRIAVLAAHHAERLALLEDICATPRTAYEAARLMFQRDYDMDQMLFVIGEGLAHLNWLLARGRLVAARGGDGVVRYRVAG</sequence>
<gene>
    <name evidence="3" type="ORF">SAMN02745775_104144</name>
</gene>
<evidence type="ECO:0000313" key="3">
    <source>
        <dbReference type="EMBL" id="SFK59495.1"/>
    </source>
</evidence>
<reference evidence="3 4" key="1">
    <citation type="submission" date="2016-10" db="EMBL/GenBank/DDBJ databases">
        <authorList>
            <person name="de Groot N.N."/>
        </authorList>
    </citation>
    <scope>NUCLEOTIDE SEQUENCE [LARGE SCALE GENOMIC DNA]</scope>
    <source>
        <strain evidence="3 4">DSM 19981</strain>
    </source>
</reference>
<dbReference type="InterPro" id="IPR001279">
    <property type="entry name" value="Metallo-B-lactamas"/>
</dbReference>
<dbReference type="RefSeq" id="WP_092960134.1">
    <property type="nucleotide sequence ID" value="NZ_FOSQ01000004.1"/>
</dbReference>
<dbReference type="EMBL" id="FOSQ01000004">
    <property type="protein sequence ID" value="SFK59495.1"/>
    <property type="molecule type" value="Genomic_DNA"/>
</dbReference>
<dbReference type="PANTHER" id="PTHR42951">
    <property type="entry name" value="METALLO-BETA-LACTAMASE DOMAIN-CONTAINING"/>
    <property type="match status" value="1"/>
</dbReference>
<organism evidence="3 4">
    <name type="scientific">Falsiroseomonas stagni DSM 19981</name>
    <dbReference type="NCBI Taxonomy" id="1123062"/>
    <lineage>
        <taxon>Bacteria</taxon>
        <taxon>Pseudomonadati</taxon>
        <taxon>Pseudomonadota</taxon>
        <taxon>Alphaproteobacteria</taxon>
        <taxon>Acetobacterales</taxon>
        <taxon>Roseomonadaceae</taxon>
        <taxon>Falsiroseomonas</taxon>
    </lineage>
</organism>
<keyword evidence="4" id="KW-1185">Reference proteome</keyword>
<dbReference type="Proteomes" id="UP000199473">
    <property type="component" value="Unassembled WGS sequence"/>
</dbReference>
<dbReference type="SUPFAM" id="SSF56281">
    <property type="entry name" value="Metallo-hydrolase/oxidoreductase"/>
    <property type="match status" value="1"/>
</dbReference>
<name>A0A1I4ASN5_9PROT</name>
<accession>A0A1I4ASN5</accession>
<dbReference type="PANTHER" id="PTHR42951:SF4">
    <property type="entry name" value="ACYL-COENZYME A THIOESTERASE MBLAC2"/>
    <property type="match status" value="1"/>
</dbReference>
<evidence type="ECO:0000256" key="1">
    <source>
        <dbReference type="ARBA" id="ARBA00005250"/>
    </source>
</evidence>
<proteinExistence type="inferred from homology"/>
<dbReference type="Gene3D" id="1.10.10.10">
    <property type="entry name" value="Winged helix-like DNA-binding domain superfamily/Winged helix DNA-binding domain"/>
    <property type="match status" value="1"/>
</dbReference>
<dbReference type="InterPro" id="IPR048933">
    <property type="entry name" value="B_lactamase-like_C"/>
</dbReference>
<comment type="similarity">
    <text evidence="1">Belongs to the metallo-beta-lactamase superfamily. Class-B beta-lactamase family.</text>
</comment>
<dbReference type="SMART" id="SM00849">
    <property type="entry name" value="Lactamase_B"/>
    <property type="match status" value="1"/>
</dbReference>
<dbReference type="InterPro" id="IPR050855">
    <property type="entry name" value="NDM-1-like"/>
</dbReference>
<dbReference type="Gene3D" id="3.60.15.10">
    <property type="entry name" value="Ribonuclease Z/Hydroxyacylglutathione hydrolase-like"/>
    <property type="match status" value="1"/>
</dbReference>
<dbReference type="Pfam" id="PF21221">
    <property type="entry name" value="B_lactamase-like_C"/>
    <property type="match status" value="1"/>
</dbReference>
<dbReference type="InterPro" id="IPR036866">
    <property type="entry name" value="RibonucZ/Hydroxyglut_hydro"/>
</dbReference>
<dbReference type="GO" id="GO:0017001">
    <property type="term" value="P:antibiotic catabolic process"/>
    <property type="evidence" value="ECO:0007669"/>
    <property type="project" value="UniProtKB-ARBA"/>
</dbReference>
<feature type="domain" description="Metallo-beta-lactamase" evidence="2">
    <location>
        <begin position="42"/>
        <end position="258"/>
    </location>
</feature>
<dbReference type="Pfam" id="PF00753">
    <property type="entry name" value="Lactamase_B"/>
    <property type="match status" value="1"/>
</dbReference>